<comment type="caution">
    <text evidence="1">The sequence shown here is derived from an EMBL/GenBank/DDBJ whole genome shotgun (WGS) entry which is preliminary data.</text>
</comment>
<dbReference type="RefSeq" id="WP_220230010.1">
    <property type="nucleotide sequence ID" value="NZ_JAICBX010000003.1"/>
</dbReference>
<gene>
    <name evidence="1" type="ORF">K1W69_17320</name>
</gene>
<organism evidence="1 2">
    <name type="scientific">Flavimaribacter sediminis</name>
    <dbReference type="NCBI Taxonomy" id="2865987"/>
    <lineage>
        <taxon>Bacteria</taxon>
        <taxon>Pseudomonadati</taxon>
        <taxon>Pseudomonadota</taxon>
        <taxon>Alphaproteobacteria</taxon>
        <taxon>Hyphomicrobiales</taxon>
        <taxon>Rhizobiaceae</taxon>
        <taxon>Flavimaribacter</taxon>
    </lineage>
</organism>
<keyword evidence="2" id="KW-1185">Reference proteome</keyword>
<proteinExistence type="predicted"/>
<accession>A0AAE3D0W3</accession>
<evidence type="ECO:0000313" key="1">
    <source>
        <dbReference type="EMBL" id="MBW8638960.1"/>
    </source>
</evidence>
<protein>
    <submittedName>
        <fullName evidence="1">Uncharacterized protein</fullName>
    </submittedName>
</protein>
<sequence>MLRNPPHAGQGDLFTKAVFESRERTAVLDIDRFRLRIKSAMSAAITDRNLDRHAIASEMARTLNAPALSKAMLDAYTSPAKDQDITLVRFKALVRAIDAPELWDVAVSEDGLLVLRGDEARLAEIARLQQEQRAIGNRLKKLRSTPVHIARQEP</sequence>
<evidence type="ECO:0000313" key="2">
    <source>
        <dbReference type="Proteomes" id="UP001196509"/>
    </source>
</evidence>
<dbReference type="EMBL" id="JAICBX010000003">
    <property type="protein sequence ID" value="MBW8638960.1"/>
    <property type="molecule type" value="Genomic_DNA"/>
</dbReference>
<dbReference type="Proteomes" id="UP001196509">
    <property type="component" value="Unassembled WGS sequence"/>
</dbReference>
<reference evidence="1" key="1">
    <citation type="submission" date="2021-08" db="EMBL/GenBank/DDBJ databases">
        <title>Hoeflea bacterium WL0058 sp. nov., isolated from the sediment.</title>
        <authorList>
            <person name="Wang L."/>
            <person name="Zhang D."/>
        </authorList>
    </citation>
    <scope>NUCLEOTIDE SEQUENCE</scope>
    <source>
        <strain evidence="1">WL0058</strain>
    </source>
</reference>
<name>A0AAE3D0W3_9HYPH</name>
<dbReference type="AlphaFoldDB" id="A0AAE3D0W3"/>